<dbReference type="EMBL" id="JAMXIB010000001">
    <property type="protein sequence ID" value="MCO5723257.1"/>
    <property type="molecule type" value="Genomic_DNA"/>
</dbReference>
<evidence type="ECO:0000259" key="1">
    <source>
        <dbReference type="Pfam" id="PF01738"/>
    </source>
</evidence>
<dbReference type="InterPro" id="IPR002925">
    <property type="entry name" value="Dienelactn_hydro"/>
</dbReference>
<organism evidence="2 3">
    <name type="scientific">Robiginitalea marina</name>
    <dbReference type="NCBI Taxonomy" id="2954105"/>
    <lineage>
        <taxon>Bacteria</taxon>
        <taxon>Pseudomonadati</taxon>
        <taxon>Bacteroidota</taxon>
        <taxon>Flavobacteriia</taxon>
        <taxon>Flavobacteriales</taxon>
        <taxon>Flavobacteriaceae</taxon>
        <taxon>Robiginitalea</taxon>
    </lineage>
</organism>
<accession>A0ABT1ATM8</accession>
<dbReference type="GO" id="GO:0016787">
    <property type="term" value="F:hydrolase activity"/>
    <property type="evidence" value="ECO:0007669"/>
    <property type="project" value="UniProtKB-KW"/>
</dbReference>
<dbReference type="Pfam" id="PF01738">
    <property type="entry name" value="DLH"/>
    <property type="match status" value="1"/>
</dbReference>
<comment type="caution">
    <text evidence="2">The sequence shown here is derived from an EMBL/GenBank/DDBJ whole genome shotgun (WGS) entry which is preliminary data.</text>
</comment>
<dbReference type="SUPFAM" id="SSF53474">
    <property type="entry name" value="alpha/beta-Hydrolases"/>
    <property type="match status" value="1"/>
</dbReference>
<sequence length="221" mass="24553">MVLPRSVDSELHIPLEKVTLKGRFRLPENPKGIILFSHGSGSSRKSPRNNYVAEILYQQGLGSLLFDLLTEEEDQVYENRFNIGLLTRRLITVTDWVLVYAYRPNLPLGYFGASTGAASALRAAAHFREKIAAVVCRGGRPDLAMADLPRVTAPTLFLVGSLDHPVIELNRQAVALMRSDAELELVPGATHLFAEPGKLDLVAEKTAAWFQTHFEKKRAYV</sequence>
<reference evidence="2 3" key="1">
    <citation type="submission" date="2022-06" db="EMBL/GenBank/DDBJ databases">
        <authorList>
            <person name="Xuan X."/>
        </authorList>
    </citation>
    <scope>NUCLEOTIDE SEQUENCE [LARGE SCALE GENOMIC DNA]</scope>
    <source>
        <strain evidence="2 3">2V75</strain>
    </source>
</reference>
<feature type="domain" description="Dienelactone hydrolase" evidence="1">
    <location>
        <begin position="27"/>
        <end position="205"/>
    </location>
</feature>
<gene>
    <name evidence="2" type="ORF">NG653_00210</name>
</gene>
<dbReference type="RefSeq" id="WP_252739639.1">
    <property type="nucleotide sequence ID" value="NZ_JAMXIB010000001.1"/>
</dbReference>
<protein>
    <submittedName>
        <fullName evidence="2">Dienelactone hydrolase family protein</fullName>
    </submittedName>
</protein>
<proteinExistence type="predicted"/>
<keyword evidence="2" id="KW-0378">Hydrolase</keyword>
<dbReference type="Gene3D" id="3.40.50.1820">
    <property type="entry name" value="alpha/beta hydrolase"/>
    <property type="match status" value="1"/>
</dbReference>
<dbReference type="Proteomes" id="UP001206312">
    <property type="component" value="Unassembled WGS sequence"/>
</dbReference>
<evidence type="ECO:0000313" key="3">
    <source>
        <dbReference type="Proteomes" id="UP001206312"/>
    </source>
</evidence>
<evidence type="ECO:0000313" key="2">
    <source>
        <dbReference type="EMBL" id="MCO5723257.1"/>
    </source>
</evidence>
<name>A0ABT1ATM8_9FLAO</name>
<dbReference type="InterPro" id="IPR029058">
    <property type="entry name" value="AB_hydrolase_fold"/>
</dbReference>
<keyword evidence="3" id="KW-1185">Reference proteome</keyword>